<dbReference type="InterPro" id="IPR054464">
    <property type="entry name" value="ULD_fung"/>
</dbReference>
<proteinExistence type="predicted"/>
<feature type="domain" description="Ubiquitin-like" evidence="1">
    <location>
        <begin position="109"/>
        <end position="185"/>
    </location>
</feature>
<reference evidence="2 3" key="1">
    <citation type="submission" date="2018-12" db="EMBL/GenBank/DDBJ databases">
        <title>Genome of Verticillium dahliae isolate Getta Getta.</title>
        <authorList>
            <person name="Gardiner D.M."/>
        </authorList>
    </citation>
    <scope>NUCLEOTIDE SEQUENCE [LARGE SCALE GENOMIC DNA]</scope>
    <source>
        <strain evidence="2 3">Getta Getta</strain>
    </source>
</reference>
<protein>
    <recommendedName>
        <fullName evidence="1">Ubiquitin-like domain-containing protein</fullName>
    </recommendedName>
</protein>
<sequence length="312" mass="35021">MLQFHIDAIDVEDKKRDGHYAKEEAFRQRAQDWALQASHNATTQNKTINNACSMLRVVFTTVCRDVKWTLGNVAEATQHTLHLVTEIHAALMVARGNNVWLNPKFSNFQEPVRVEDAFGRSFPLGSELSVSDLFAIVYNRFKEGPGSGHVASGQFALLDSGNTSHVLHDTPGAQLIPGMCVIMLIKLSTENYSNNHCPVADRRSERIIVLKGGGRQCSNCGRFFHESNSDVAVAELQHNDPTSSSGDSNTEVKGSIDHLFKNILCQKVQSKVQLKMQTKQAPSISEHDHEQYFVKKIHSYWHMRKLRPRGDI</sequence>
<evidence type="ECO:0000313" key="3">
    <source>
        <dbReference type="Proteomes" id="UP000288725"/>
    </source>
</evidence>
<name>A0A444S588_VERDA</name>
<comment type="caution">
    <text evidence="2">The sequence shown here is derived from an EMBL/GenBank/DDBJ whole genome shotgun (WGS) entry which is preliminary data.</text>
</comment>
<dbReference type="Pfam" id="PF22893">
    <property type="entry name" value="ULD_2"/>
    <property type="match status" value="1"/>
</dbReference>
<accession>A0A444S588</accession>
<dbReference type="EMBL" id="RSDZ01000022">
    <property type="protein sequence ID" value="RXG48561.1"/>
    <property type="molecule type" value="Genomic_DNA"/>
</dbReference>
<dbReference type="Proteomes" id="UP000288725">
    <property type="component" value="Chromosome 6"/>
</dbReference>
<organism evidence="2 3">
    <name type="scientific">Verticillium dahliae</name>
    <name type="common">Verticillium wilt</name>
    <dbReference type="NCBI Taxonomy" id="27337"/>
    <lineage>
        <taxon>Eukaryota</taxon>
        <taxon>Fungi</taxon>
        <taxon>Dikarya</taxon>
        <taxon>Ascomycota</taxon>
        <taxon>Pezizomycotina</taxon>
        <taxon>Sordariomycetes</taxon>
        <taxon>Hypocreomycetidae</taxon>
        <taxon>Glomerellales</taxon>
        <taxon>Plectosphaerellaceae</taxon>
        <taxon>Verticillium</taxon>
    </lineage>
</organism>
<evidence type="ECO:0000313" key="2">
    <source>
        <dbReference type="EMBL" id="RXG48561.1"/>
    </source>
</evidence>
<evidence type="ECO:0000259" key="1">
    <source>
        <dbReference type="Pfam" id="PF22893"/>
    </source>
</evidence>
<gene>
    <name evidence="2" type="ORF">VDGE_30302</name>
</gene>
<dbReference type="AlphaFoldDB" id="A0A444S588"/>